<dbReference type="PANTHER" id="PTHR10404:SF77">
    <property type="entry name" value="GLUTAMATE CARBOXYPEPTIDASE 2 HOMOLOG"/>
    <property type="match status" value="1"/>
</dbReference>
<feature type="transmembrane region" description="Helical" evidence="17">
    <location>
        <begin position="12"/>
        <end position="36"/>
    </location>
</feature>
<comment type="subcellular location">
    <subcellularLocation>
        <location evidence="2">Membrane</location>
        <topology evidence="2">Single-pass type II membrane protein</topology>
    </subcellularLocation>
</comment>
<organism evidence="21 22">
    <name type="scientific">Artemia franciscana</name>
    <name type="common">Brine shrimp</name>
    <name type="synonym">Artemia sanfranciscana</name>
    <dbReference type="NCBI Taxonomy" id="6661"/>
    <lineage>
        <taxon>Eukaryota</taxon>
        <taxon>Metazoa</taxon>
        <taxon>Ecdysozoa</taxon>
        <taxon>Arthropoda</taxon>
        <taxon>Crustacea</taxon>
        <taxon>Branchiopoda</taxon>
        <taxon>Anostraca</taxon>
        <taxon>Artemiidae</taxon>
        <taxon>Artemia</taxon>
    </lineage>
</organism>
<keyword evidence="10" id="KW-0735">Signal-anchor</keyword>
<feature type="domain" description="PA" evidence="18">
    <location>
        <begin position="165"/>
        <end position="250"/>
    </location>
</feature>
<dbReference type="Gene3D" id="3.50.30.30">
    <property type="match status" value="1"/>
</dbReference>
<evidence type="ECO:0000256" key="11">
    <source>
        <dbReference type="ARBA" id="ARBA00022989"/>
    </source>
</evidence>
<evidence type="ECO:0000256" key="14">
    <source>
        <dbReference type="ARBA" id="ARBA00023180"/>
    </source>
</evidence>
<dbReference type="CDD" id="cd08022">
    <property type="entry name" value="M28_PSMA_like"/>
    <property type="match status" value="1"/>
</dbReference>
<evidence type="ECO:0000256" key="8">
    <source>
        <dbReference type="ARBA" id="ARBA00022801"/>
    </source>
</evidence>
<evidence type="ECO:0000256" key="1">
    <source>
        <dbReference type="ARBA" id="ARBA00001947"/>
    </source>
</evidence>
<dbReference type="EC" id="3.4.17.21" evidence="16"/>
<dbReference type="Pfam" id="PF04389">
    <property type="entry name" value="Peptidase_M28"/>
    <property type="match status" value="1"/>
</dbReference>
<evidence type="ECO:0000256" key="15">
    <source>
        <dbReference type="ARBA" id="ARBA00052003"/>
    </source>
</evidence>
<evidence type="ECO:0000256" key="13">
    <source>
        <dbReference type="ARBA" id="ARBA00023136"/>
    </source>
</evidence>
<proteinExistence type="inferred from homology"/>
<evidence type="ECO:0000259" key="18">
    <source>
        <dbReference type="Pfam" id="PF02225"/>
    </source>
</evidence>
<accession>A0AA88HP99</accession>
<dbReference type="InterPro" id="IPR007484">
    <property type="entry name" value="Peptidase_M28"/>
</dbReference>
<dbReference type="InterPro" id="IPR007365">
    <property type="entry name" value="TFR-like_dimer_dom"/>
</dbReference>
<comment type="caution">
    <text evidence="21">The sequence shown here is derived from an EMBL/GenBank/DDBJ whole genome shotgun (WGS) entry which is preliminary data.</text>
</comment>
<evidence type="ECO:0000256" key="16">
    <source>
        <dbReference type="ARBA" id="ARBA00066561"/>
    </source>
</evidence>
<dbReference type="GO" id="GO:0006508">
    <property type="term" value="P:proteolysis"/>
    <property type="evidence" value="ECO:0007669"/>
    <property type="project" value="UniProtKB-KW"/>
</dbReference>
<keyword evidence="8" id="KW-0378">Hydrolase</keyword>
<dbReference type="AlphaFoldDB" id="A0AA88HP99"/>
<comment type="catalytic activity">
    <reaction evidence="15">
        <text>Release of an unsubstituted, C-terminal glutamyl residue, typically from Ac-Asp-Glu or folylpoly-gamma-glutamates.</text>
        <dbReference type="EC" id="3.4.17.21"/>
    </reaction>
</comment>
<dbReference type="InterPro" id="IPR036757">
    <property type="entry name" value="TFR-like_dimer_dom_sf"/>
</dbReference>
<dbReference type="Gene3D" id="3.40.630.10">
    <property type="entry name" value="Zn peptidases"/>
    <property type="match status" value="1"/>
</dbReference>
<dbReference type="Proteomes" id="UP001187531">
    <property type="component" value="Unassembled WGS sequence"/>
</dbReference>
<evidence type="ECO:0000256" key="7">
    <source>
        <dbReference type="ARBA" id="ARBA00022723"/>
    </source>
</evidence>
<feature type="domain" description="Peptidase M28" evidence="20">
    <location>
        <begin position="349"/>
        <end position="549"/>
    </location>
</feature>
<keyword evidence="14" id="KW-0325">Glycoprotein</keyword>
<evidence type="ECO:0000259" key="20">
    <source>
        <dbReference type="Pfam" id="PF04389"/>
    </source>
</evidence>
<evidence type="ECO:0000256" key="10">
    <source>
        <dbReference type="ARBA" id="ARBA00022968"/>
    </source>
</evidence>
<keyword evidence="4" id="KW-0121">Carboxypeptidase</keyword>
<keyword evidence="6 17" id="KW-0812">Transmembrane</keyword>
<dbReference type="CDD" id="cd02121">
    <property type="entry name" value="PA_GCPII_like"/>
    <property type="match status" value="1"/>
</dbReference>
<evidence type="ECO:0000256" key="17">
    <source>
        <dbReference type="SAM" id="Phobius"/>
    </source>
</evidence>
<keyword evidence="5" id="KW-0645">Protease</keyword>
<evidence type="ECO:0000313" key="22">
    <source>
        <dbReference type="Proteomes" id="UP001187531"/>
    </source>
</evidence>
<gene>
    <name evidence="21" type="ORF">QYM36_013092</name>
</gene>
<dbReference type="FunFam" id="3.50.30.30:FF:000045">
    <property type="entry name" value="Predicted protein"/>
    <property type="match status" value="1"/>
</dbReference>
<name>A0AA88HP99_ARTSF</name>
<keyword evidence="7" id="KW-0479">Metal-binding</keyword>
<evidence type="ECO:0000256" key="9">
    <source>
        <dbReference type="ARBA" id="ARBA00022833"/>
    </source>
</evidence>
<evidence type="ECO:0000256" key="5">
    <source>
        <dbReference type="ARBA" id="ARBA00022670"/>
    </source>
</evidence>
<protein>
    <recommendedName>
        <fullName evidence="16">glutamate carboxypeptidase II</fullName>
        <ecNumber evidence="16">3.4.17.21</ecNumber>
    </recommendedName>
</protein>
<feature type="domain" description="Transferrin receptor-like dimerisation" evidence="19">
    <location>
        <begin position="614"/>
        <end position="732"/>
    </location>
</feature>
<dbReference type="Pfam" id="PF04253">
    <property type="entry name" value="TFR_dimer"/>
    <property type="match status" value="1"/>
</dbReference>
<dbReference type="Gene3D" id="1.20.930.40">
    <property type="entry name" value="Transferrin receptor-like, dimerisation domain"/>
    <property type="match status" value="1"/>
</dbReference>
<dbReference type="FunFam" id="3.40.630.10:FF:000009">
    <property type="entry name" value="N-acetylated-alpha-linked acidic dipeptidase 2"/>
    <property type="match status" value="1"/>
</dbReference>
<feature type="non-terminal residue" evidence="21">
    <location>
        <position position="735"/>
    </location>
</feature>
<evidence type="ECO:0000256" key="2">
    <source>
        <dbReference type="ARBA" id="ARBA00004606"/>
    </source>
</evidence>
<dbReference type="SUPFAM" id="SSF47672">
    <property type="entry name" value="Transferrin receptor-like dimerisation domain"/>
    <property type="match status" value="1"/>
</dbReference>
<keyword evidence="9" id="KW-0862">Zinc</keyword>
<dbReference type="GO" id="GO:0016020">
    <property type="term" value="C:membrane"/>
    <property type="evidence" value="ECO:0007669"/>
    <property type="project" value="UniProtKB-SubCell"/>
</dbReference>
<keyword evidence="11 17" id="KW-1133">Transmembrane helix</keyword>
<dbReference type="GO" id="GO:0046872">
    <property type="term" value="F:metal ion binding"/>
    <property type="evidence" value="ECO:0007669"/>
    <property type="project" value="UniProtKB-KW"/>
</dbReference>
<evidence type="ECO:0000313" key="21">
    <source>
        <dbReference type="EMBL" id="KAK2709306.1"/>
    </source>
</evidence>
<dbReference type="FunFam" id="1.20.930.40:FF:000001">
    <property type="entry name" value="N-acetylated-alpha-linked acidic dipeptidase 2"/>
    <property type="match status" value="1"/>
</dbReference>
<dbReference type="PANTHER" id="PTHR10404">
    <property type="entry name" value="N-ACETYLATED-ALPHA-LINKED ACIDIC DIPEPTIDASE"/>
    <property type="match status" value="1"/>
</dbReference>
<keyword evidence="22" id="KW-1185">Reference proteome</keyword>
<dbReference type="InterPro" id="IPR046450">
    <property type="entry name" value="PA_dom_sf"/>
</dbReference>
<dbReference type="InterPro" id="IPR003137">
    <property type="entry name" value="PA_domain"/>
</dbReference>
<dbReference type="SUPFAM" id="SSF52025">
    <property type="entry name" value="PA domain"/>
    <property type="match status" value="1"/>
</dbReference>
<dbReference type="SUPFAM" id="SSF53187">
    <property type="entry name" value="Zn-dependent exopeptidases"/>
    <property type="match status" value="1"/>
</dbReference>
<reference evidence="21" key="1">
    <citation type="submission" date="2023-07" db="EMBL/GenBank/DDBJ databases">
        <title>Chromosome-level genome assembly of Artemia franciscana.</title>
        <authorList>
            <person name="Jo E."/>
        </authorList>
    </citation>
    <scope>NUCLEOTIDE SEQUENCE</scope>
    <source>
        <tissue evidence="21">Whole body</tissue>
    </source>
</reference>
<evidence type="ECO:0000256" key="12">
    <source>
        <dbReference type="ARBA" id="ARBA00023049"/>
    </source>
</evidence>
<dbReference type="EMBL" id="JAVRJZ010000017">
    <property type="protein sequence ID" value="KAK2709306.1"/>
    <property type="molecule type" value="Genomic_DNA"/>
</dbReference>
<dbReference type="Pfam" id="PF02225">
    <property type="entry name" value="PA"/>
    <property type="match status" value="1"/>
</dbReference>
<comment type="cofactor">
    <cofactor evidence="1">
        <name>Zn(2+)</name>
        <dbReference type="ChEBI" id="CHEBI:29105"/>
    </cofactor>
</comment>
<evidence type="ECO:0000256" key="3">
    <source>
        <dbReference type="ARBA" id="ARBA00005634"/>
    </source>
</evidence>
<evidence type="ECO:0000259" key="19">
    <source>
        <dbReference type="Pfam" id="PF04253"/>
    </source>
</evidence>
<sequence length="735" mass="81784">VGKGRTMQKWMIFGGGGFLALLLGAIIGGLIGHFGFPVYEYGHLTRDADLGITQRIINEVDGDNIASYLKHLSAVPHVAGTKYDYEQALWVKDQLVSSGIDDVEIIKHKVLLSYPPNDNPNQVQITDPAGLTYNFSAQQPVLFSPEEGHPDINSNFLAYSAQGQVSGDVVYAYHGRPDDFKHLEDNGVNVTGKIVLARYGKIFRGNIVLEAEKRGASGVLLFSDPKDFSPRGRNQVYPNTVDLPEDGVQSGTLLLSDGDPLTPHYPSIDSAYFDDDSKMMRELPRIPAQPIGYKDAEYLLQKLGGKESPQEWKGDLTTDYKLGGTFVEAGTKLTMDIRTTREVKDTYTVIGTIPGSVEKDRYVLLGNHRDSWSLGSIDPSSGTACLLEIARVFGKLAQEGWRPRRTLKFCSWGAEEYGLIGSTEWVEQNRKILEKQAVAYINVDIAVEGNYTLYAKSVPMLYKTVIEATKKIPNPNPNEVTEGRTTIYDTWLKNSPSDGGRPKIYGLGSGSDFKAFIHNIGVPALDLRYTYEENIGSYPLYHTLYETYHLLSYLYDEGMAFMKSITQLWGEAARILADSLIIPFDVREYASYINKTFSEVESSYKNDLQAQDISLDNFRNAVAHFDQQATRFLDIEKSVDLQDPLAIRSLNDKLMLVERMFIDPLGVSDRADIVNHILFAPSIKDTYASVGFAGLTDLIEAAKESGAAEDWENVKKHLSVIVFMMQEAGNILTSI</sequence>
<evidence type="ECO:0000256" key="4">
    <source>
        <dbReference type="ARBA" id="ARBA00022645"/>
    </source>
</evidence>
<evidence type="ECO:0000256" key="6">
    <source>
        <dbReference type="ARBA" id="ARBA00022692"/>
    </source>
</evidence>
<keyword evidence="13 17" id="KW-0472">Membrane</keyword>
<keyword evidence="12" id="KW-0482">Metalloprotease</keyword>
<dbReference type="InterPro" id="IPR039373">
    <property type="entry name" value="Peptidase_M28B"/>
</dbReference>
<comment type="similarity">
    <text evidence="3">Belongs to the peptidase M28 family. M28B subfamily.</text>
</comment>
<dbReference type="GO" id="GO:0004181">
    <property type="term" value="F:metallocarboxypeptidase activity"/>
    <property type="evidence" value="ECO:0007669"/>
    <property type="project" value="UniProtKB-EC"/>
</dbReference>